<dbReference type="InterPro" id="IPR057601">
    <property type="entry name" value="Oar-like_b-barrel"/>
</dbReference>
<accession>A0A7W8N344</accession>
<evidence type="ECO:0000256" key="6">
    <source>
        <dbReference type="ARBA" id="ARBA00023237"/>
    </source>
</evidence>
<name>A0A7W8N344_9BACT</name>
<feature type="domain" description="TonB-dependent transporter Oar-like beta-barrel" evidence="9">
    <location>
        <begin position="252"/>
        <end position="333"/>
    </location>
</feature>
<evidence type="ECO:0000256" key="1">
    <source>
        <dbReference type="ARBA" id="ARBA00004571"/>
    </source>
</evidence>
<comment type="subcellular location">
    <subcellularLocation>
        <location evidence="1">Cell outer membrane</location>
        <topology evidence="1">Multi-pass membrane protein</topology>
    </subcellularLocation>
</comment>
<dbReference type="InterPro" id="IPR012910">
    <property type="entry name" value="Plug_dom"/>
</dbReference>
<dbReference type="EMBL" id="JACHDZ010000002">
    <property type="protein sequence ID" value="MBB5343744.1"/>
    <property type="molecule type" value="Genomic_DNA"/>
</dbReference>
<evidence type="ECO:0008006" key="12">
    <source>
        <dbReference type="Google" id="ProtNLM"/>
    </source>
</evidence>
<dbReference type="Gene3D" id="2.170.130.10">
    <property type="entry name" value="TonB-dependent receptor, plug domain"/>
    <property type="match status" value="1"/>
</dbReference>
<dbReference type="GO" id="GO:0009279">
    <property type="term" value="C:cell outer membrane"/>
    <property type="evidence" value="ECO:0007669"/>
    <property type="project" value="UniProtKB-SubCell"/>
</dbReference>
<dbReference type="Pfam" id="PF25183">
    <property type="entry name" value="OMP_b-brl_4"/>
    <property type="match status" value="2"/>
</dbReference>
<keyword evidence="7" id="KW-0732">Signal</keyword>
<dbReference type="PANTHER" id="PTHR30069:SF46">
    <property type="entry name" value="OAR PROTEIN"/>
    <property type="match status" value="1"/>
</dbReference>
<evidence type="ECO:0000313" key="10">
    <source>
        <dbReference type="EMBL" id="MBB5343744.1"/>
    </source>
</evidence>
<organism evidence="10 11">
    <name type="scientific">Tunturiibacter lichenicola</name>
    <dbReference type="NCBI Taxonomy" id="2051959"/>
    <lineage>
        <taxon>Bacteria</taxon>
        <taxon>Pseudomonadati</taxon>
        <taxon>Acidobacteriota</taxon>
        <taxon>Terriglobia</taxon>
        <taxon>Terriglobales</taxon>
        <taxon>Acidobacteriaceae</taxon>
        <taxon>Tunturiibacter</taxon>
    </lineage>
</organism>
<keyword evidence="4" id="KW-0812">Transmembrane</keyword>
<evidence type="ECO:0000256" key="4">
    <source>
        <dbReference type="ARBA" id="ARBA00022692"/>
    </source>
</evidence>
<dbReference type="GO" id="GO:0044718">
    <property type="term" value="P:siderophore transmembrane transport"/>
    <property type="evidence" value="ECO:0007669"/>
    <property type="project" value="TreeGrafter"/>
</dbReference>
<proteinExistence type="predicted"/>
<dbReference type="GO" id="GO:0030246">
    <property type="term" value="F:carbohydrate binding"/>
    <property type="evidence" value="ECO:0007669"/>
    <property type="project" value="InterPro"/>
</dbReference>
<feature type="chain" id="PRO_5030643680" description="TonB-dependent receptor" evidence="7">
    <location>
        <begin position="25"/>
        <end position="1071"/>
    </location>
</feature>
<evidence type="ECO:0000313" key="11">
    <source>
        <dbReference type="Proteomes" id="UP000569092"/>
    </source>
</evidence>
<dbReference type="InterPro" id="IPR036942">
    <property type="entry name" value="Beta-barrel_TonB_sf"/>
</dbReference>
<feature type="domain" description="TonB-dependent receptor plug" evidence="8">
    <location>
        <begin position="135"/>
        <end position="248"/>
    </location>
</feature>
<feature type="signal peptide" evidence="7">
    <location>
        <begin position="1"/>
        <end position="24"/>
    </location>
</feature>
<dbReference type="SUPFAM" id="SSF56935">
    <property type="entry name" value="Porins"/>
    <property type="match status" value="1"/>
</dbReference>
<dbReference type="AlphaFoldDB" id="A0A7W8N344"/>
<dbReference type="Proteomes" id="UP000569092">
    <property type="component" value="Unassembled WGS sequence"/>
</dbReference>
<dbReference type="Gene3D" id="2.60.40.1120">
    <property type="entry name" value="Carboxypeptidase-like, regulatory domain"/>
    <property type="match status" value="1"/>
</dbReference>
<evidence type="ECO:0000256" key="2">
    <source>
        <dbReference type="ARBA" id="ARBA00022448"/>
    </source>
</evidence>
<dbReference type="InterPro" id="IPR037066">
    <property type="entry name" value="Plug_dom_sf"/>
</dbReference>
<evidence type="ECO:0000259" key="8">
    <source>
        <dbReference type="Pfam" id="PF07715"/>
    </source>
</evidence>
<dbReference type="GO" id="GO:0015344">
    <property type="term" value="F:siderophore uptake transmembrane transporter activity"/>
    <property type="evidence" value="ECO:0007669"/>
    <property type="project" value="TreeGrafter"/>
</dbReference>
<keyword evidence="2" id="KW-0813">Transport</keyword>
<dbReference type="Pfam" id="PF13620">
    <property type="entry name" value="CarboxypepD_reg"/>
    <property type="match status" value="1"/>
</dbReference>
<evidence type="ECO:0000259" key="9">
    <source>
        <dbReference type="Pfam" id="PF25183"/>
    </source>
</evidence>
<evidence type="ECO:0000256" key="5">
    <source>
        <dbReference type="ARBA" id="ARBA00023136"/>
    </source>
</evidence>
<dbReference type="Gene3D" id="2.40.170.20">
    <property type="entry name" value="TonB-dependent receptor, beta-barrel domain"/>
    <property type="match status" value="1"/>
</dbReference>
<dbReference type="PANTHER" id="PTHR30069">
    <property type="entry name" value="TONB-DEPENDENT OUTER MEMBRANE RECEPTOR"/>
    <property type="match status" value="1"/>
</dbReference>
<feature type="domain" description="TonB-dependent transporter Oar-like beta-barrel" evidence="9">
    <location>
        <begin position="337"/>
        <end position="1064"/>
    </location>
</feature>
<protein>
    <recommendedName>
        <fullName evidence="12">TonB-dependent receptor</fullName>
    </recommendedName>
</protein>
<dbReference type="InterPro" id="IPR039426">
    <property type="entry name" value="TonB-dep_rcpt-like"/>
</dbReference>
<evidence type="ECO:0000256" key="3">
    <source>
        <dbReference type="ARBA" id="ARBA00022452"/>
    </source>
</evidence>
<gene>
    <name evidence="10" type="ORF">HDF10_001719</name>
</gene>
<sequence>MNMKSLHVVLILSLCLALSPALRAQVAGGTIAGSVTDQAGAFIPKAKVSITNLSTNVTAIVVANQEGFYTVPNLLPGNYLIKVSAVGFAPKGTNFTLSVGDQISLPLSLNVGTVDQKIEIIDTPPSVELSSSALSAVVTGAAIRDLPLNGRSWTDLAALQPGVATVSTQIGFDQGAGRGNRGFGAQISISGGRPSQNNYRLDGISINDYANSGPGSVIGTNLGVDAIGEFSVITSNYSAEYGRTSGGVINAVTKNGTNQLHGNGYGFFRNSALDARNYFDGAVIPPFSRKQYGGSAGGPIFRNRTFFFGDFEAIQQALSNTATVHVLSNAARARITDPGLLKYIPLMPVSNQTTAQTGDLATYTFIKQELVTENFFTTRIDHKISTKDSIFGTYLFDNTPFTIGDAQNITTVSSKTRRQDLILEENHIFSPNFINTVRFGLNRQNIANNIGASAINPLASDTSLGLIPGRTAPGINVPGIDRIVGGVGSSPAYLFRFTTFQGYDDAFLTLGKHTIKFGAAFERLQNNILALSNPNGLFKYGSTAGFTSNTPKNLTAGIASTLTPRNLRQFLVGGYVQDDWHFTQRLTLNLGLRYEMINVPTEVAGKLSALQQVTDATPHLGNPYFSNPTYKNFEPRAGFVYDPFKDHKTSVRAGFGLYDVLPLLYQFEILSVLTAPYFEAGTTTNPAVKIGADPNFVQQQLTTTPSGLGQAYIDPHPARNYVMEWNFGLQHEIARDITFSASYVGSRGVHQPFRVEDANVVLPTRTAQGGYLWPSAGGKPSGTQVNPNAGDIRALWWFAKSSYNALATDITARVKQNLQLKASFTYGKSLDNNSATIAGDAFGNSVPSLDWFAPSLSYGRSDFDIGKIFALSAIFNLPEDKNVQGLTAIARNGWQLGGIYKQSSGTPFTPLIGGDPLGKLGTDPWDYPDRTPGCDPVNHSFKTSGLNYVNVACFPFPGGQGTPNPYLRGNASRNIITGPGFANLDVSLFKNNAIRKISDEFNVQFRVEYFNVLNHTNFTPPNNNDQQIYSAPAVPLATGTTTIAPLSTAGVLTSPTANSSRQLQLAVKVVF</sequence>
<reference evidence="10 11" key="1">
    <citation type="submission" date="2020-08" db="EMBL/GenBank/DDBJ databases">
        <title>Genomic Encyclopedia of Type Strains, Phase IV (KMG-V): Genome sequencing to study the core and pangenomes of soil and plant-associated prokaryotes.</title>
        <authorList>
            <person name="Whitman W."/>
        </authorList>
    </citation>
    <scope>NUCLEOTIDE SEQUENCE [LARGE SCALE GENOMIC DNA]</scope>
    <source>
        <strain evidence="10 11">M8US30</strain>
    </source>
</reference>
<keyword evidence="3" id="KW-1134">Transmembrane beta strand</keyword>
<keyword evidence="5" id="KW-0472">Membrane</keyword>
<evidence type="ECO:0000256" key="7">
    <source>
        <dbReference type="SAM" id="SignalP"/>
    </source>
</evidence>
<comment type="caution">
    <text evidence="10">The sequence shown here is derived from an EMBL/GenBank/DDBJ whole genome shotgun (WGS) entry which is preliminary data.</text>
</comment>
<dbReference type="Pfam" id="PF07715">
    <property type="entry name" value="Plug"/>
    <property type="match status" value="1"/>
</dbReference>
<dbReference type="SUPFAM" id="SSF49452">
    <property type="entry name" value="Starch-binding domain-like"/>
    <property type="match status" value="1"/>
</dbReference>
<keyword evidence="6" id="KW-0998">Cell outer membrane</keyword>
<dbReference type="InterPro" id="IPR013784">
    <property type="entry name" value="Carb-bd-like_fold"/>
</dbReference>